<accession>A0A2K2BMT5</accession>
<protein>
    <submittedName>
        <fullName evidence="2">Uncharacterized protein</fullName>
    </submittedName>
</protein>
<evidence type="ECO:0000256" key="1">
    <source>
        <dbReference type="SAM" id="Phobius"/>
    </source>
</evidence>
<gene>
    <name evidence="2" type="ORF">POPTR_002G223800</name>
</gene>
<feature type="transmembrane region" description="Helical" evidence="1">
    <location>
        <begin position="20"/>
        <end position="38"/>
    </location>
</feature>
<keyword evidence="1" id="KW-1133">Transmembrane helix</keyword>
<dbReference type="EMBL" id="CM009291">
    <property type="protein sequence ID" value="PNT51073.1"/>
    <property type="molecule type" value="Genomic_DNA"/>
</dbReference>
<proteinExistence type="predicted"/>
<keyword evidence="3" id="KW-1185">Reference proteome</keyword>
<dbReference type="Proteomes" id="UP000006729">
    <property type="component" value="Chromosome 2"/>
</dbReference>
<reference evidence="2 3" key="1">
    <citation type="journal article" date="2006" name="Science">
        <title>The genome of black cottonwood, Populus trichocarpa (Torr. &amp; Gray).</title>
        <authorList>
            <person name="Tuskan G.A."/>
            <person name="Difazio S."/>
            <person name="Jansson S."/>
            <person name="Bohlmann J."/>
            <person name="Grigoriev I."/>
            <person name="Hellsten U."/>
            <person name="Putnam N."/>
            <person name="Ralph S."/>
            <person name="Rombauts S."/>
            <person name="Salamov A."/>
            <person name="Schein J."/>
            <person name="Sterck L."/>
            <person name="Aerts A."/>
            <person name="Bhalerao R.R."/>
            <person name="Bhalerao R.P."/>
            <person name="Blaudez D."/>
            <person name="Boerjan W."/>
            <person name="Brun A."/>
            <person name="Brunner A."/>
            <person name="Busov V."/>
            <person name="Campbell M."/>
            <person name="Carlson J."/>
            <person name="Chalot M."/>
            <person name="Chapman J."/>
            <person name="Chen G.L."/>
            <person name="Cooper D."/>
            <person name="Coutinho P.M."/>
            <person name="Couturier J."/>
            <person name="Covert S."/>
            <person name="Cronk Q."/>
            <person name="Cunningham R."/>
            <person name="Davis J."/>
            <person name="Degroeve S."/>
            <person name="Dejardin A."/>
            <person name="Depamphilis C."/>
            <person name="Detter J."/>
            <person name="Dirks B."/>
            <person name="Dubchak I."/>
            <person name="Duplessis S."/>
            <person name="Ehlting J."/>
            <person name="Ellis B."/>
            <person name="Gendler K."/>
            <person name="Goodstein D."/>
            <person name="Gribskov M."/>
            <person name="Grimwood J."/>
            <person name="Groover A."/>
            <person name="Gunter L."/>
            <person name="Hamberger B."/>
            <person name="Heinze B."/>
            <person name="Helariutta Y."/>
            <person name="Henrissat B."/>
            <person name="Holligan D."/>
            <person name="Holt R."/>
            <person name="Huang W."/>
            <person name="Islam-Faridi N."/>
            <person name="Jones S."/>
            <person name="Jones-Rhoades M."/>
            <person name="Jorgensen R."/>
            <person name="Joshi C."/>
            <person name="Kangasjarvi J."/>
            <person name="Karlsson J."/>
            <person name="Kelleher C."/>
            <person name="Kirkpatrick R."/>
            <person name="Kirst M."/>
            <person name="Kohler A."/>
            <person name="Kalluri U."/>
            <person name="Larimer F."/>
            <person name="Leebens-Mack J."/>
            <person name="Leple J.C."/>
            <person name="Locascio P."/>
            <person name="Lou Y."/>
            <person name="Lucas S."/>
            <person name="Martin F."/>
            <person name="Montanini B."/>
            <person name="Napoli C."/>
            <person name="Nelson D.R."/>
            <person name="Nelson C."/>
            <person name="Nieminen K."/>
            <person name="Nilsson O."/>
            <person name="Pereda V."/>
            <person name="Peter G."/>
            <person name="Philippe R."/>
            <person name="Pilate G."/>
            <person name="Poliakov A."/>
            <person name="Razumovskaya J."/>
            <person name="Richardson P."/>
            <person name="Rinaldi C."/>
            <person name="Ritland K."/>
            <person name="Rouze P."/>
            <person name="Ryaboy D."/>
            <person name="Schmutz J."/>
            <person name="Schrader J."/>
            <person name="Segerman B."/>
            <person name="Shin H."/>
            <person name="Siddiqui A."/>
            <person name="Sterky F."/>
            <person name="Terry A."/>
            <person name="Tsai C.J."/>
            <person name="Uberbacher E."/>
            <person name="Unneberg P."/>
            <person name="Vahala J."/>
            <person name="Wall K."/>
            <person name="Wessler S."/>
            <person name="Yang G."/>
            <person name="Yin T."/>
            <person name="Douglas C."/>
            <person name="Marra M."/>
            <person name="Sandberg G."/>
            <person name="Van de Peer Y."/>
            <person name="Rokhsar D."/>
        </authorList>
    </citation>
    <scope>NUCLEOTIDE SEQUENCE [LARGE SCALE GENOMIC DNA]</scope>
    <source>
        <strain evidence="3">cv. Nisqually</strain>
    </source>
</reference>
<evidence type="ECO:0000313" key="3">
    <source>
        <dbReference type="Proteomes" id="UP000006729"/>
    </source>
</evidence>
<sequence>MLIKLEIKSLKQTLSLHCSVNTFSFSIQFIVYTLFFFGKLTNRKSFYMIPTEAAALCGRNLLTQGKIIAYHIIMMEFPLFYCL</sequence>
<evidence type="ECO:0000313" key="2">
    <source>
        <dbReference type="EMBL" id="PNT51073.1"/>
    </source>
</evidence>
<keyword evidence="1" id="KW-0472">Membrane</keyword>
<dbReference type="AlphaFoldDB" id="A0A2K2BMT5"/>
<keyword evidence="1" id="KW-0812">Transmembrane</keyword>
<organism evidence="2 3">
    <name type="scientific">Populus trichocarpa</name>
    <name type="common">Western balsam poplar</name>
    <name type="synonym">Populus balsamifera subsp. trichocarpa</name>
    <dbReference type="NCBI Taxonomy" id="3694"/>
    <lineage>
        <taxon>Eukaryota</taxon>
        <taxon>Viridiplantae</taxon>
        <taxon>Streptophyta</taxon>
        <taxon>Embryophyta</taxon>
        <taxon>Tracheophyta</taxon>
        <taxon>Spermatophyta</taxon>
        <taxon>Magnoliopsida</taxon>
        <taxon>eudicotyledons</taxon>
        <taxon>Gunneridae</taxon>
        <taxon>Pentapetalae</taxon>
        <taxon>rosids</taxon>
        <taxon>fabids</taxon>
        <taxon>Malpighiales</taxon>
        <taxon>Salicaceae</taxon>
        <taxon>Saliceae</taxon>
        <taxon>Populus</taxon>
    </lineage>
</organism>
<dbReference type="InParanoid" id="A0A2K2BMT5"/>
<name>A0A2K2BMT5_POPTR</name>